<feature type="compositionally biased region" description="Low complexity" evidence="1">
    <location>
        <begin position="40"/>
        <end position="54"/>
    </location>
</feature>
<name>A0A6D2L0K4_9BRAS</name>
<dbReference type="AlphaFoldDB" id="A0A6D2L0K4"/>
<keyword evidence="2" id="KW-1133">Transmembrane helix</keyword>
<dbReference type="PANTHER" id="PTHR35322:SF2">
    <property type="entry name" value="PROTEIN CPR-5"/>
    <property type="match status" value="1"/>
</dbReference>
<dbReference type="GO" id="GO:0010150">
    <property type="term" value="P:leaf senescence"/>
    <property type="evidence" value="ECO:0007669"/>
    <property type="project" value="InterPro"/>
</dbReference>
<keyword evidence="4" id="KW-1185">Reference proteome</keyword>
<proteinExistence type="predicted"/>
<dbReference type="PANTHER" id="PTHR35322">
    <property type="entry name" value="PROTEIN CPR-5"/>
    <property type="match status" value="1"/>
</dbReference>
<feature type="transmembrane region" description="Helical" evidence="2">
    <location>
        <begin position="272"/>
        <end position="290"/>
    </location>
</feature>
<comment type="caution">
    <text evidence="3">The sequence shown here is derived from an EMBL/GenBank/DDBJ whole genome shotgun (WGS) entry which is preliminary data.</text>
</comment>
<protein>
    <submittedName>
        <fullName evidence="3">Uncharacterized protein</fullName>
    </submittedName>
</protein>
<reference evidence="3" key="1">
    <citation type="submission" date="2020-01" db="EMBL/GenBank/DDBJ databases">
        <authorList>
            <person name="Mishra B."/>
        </authorList>
    </citation>
    <scope>NUCLEOTIDE SEQUENCE [LARGE SCALE GENOMIC DNA]</scope>
</reference>
<accession>A0A6D2L0K4</accession>
<feature type="compositionally biased region" description="Basic and acidic residues" evidence="1">
    <location>
        <begin position="21"/>
        <end position="34"/>
    </location>
</feature>
<keyword evidence="2" id="KW-0812">Transmembrane</keyword>
<dbReference type="InterPro" id="IPR044708">
    <property type="entry name" value="CPR5"/>
</dbReference>
<feature type="transmembrane region" description="Helical" evidence="2">
    <location>
        <begin position="310"/>
        <end position="327"/>
    </location>
</feature>
<dbReference type="EMBL" id="CACVBM020001518">
    <property type="protein sequence ID" value="CAA7053048.1"/>
    <property type="molecule type" value="Genomic_DNA"/>
</dbReference>
<dbReference type="OrthoDB" id="1081654at2759"/>
<dbReference type="GO" id="GO:0010090">
    <property type="term" value="P:trichome morphogenesis"/>
    <property type="evidence" value="ECO:0007669"/>
    <property type="project" value="InterPro"/>
</dbReference>
<gene>
    <name evidence="3" type="ORF">MERR_LOCUS40283</name>
</gene>
<dbReference type="GO" id="GO:0006952">
    <property type="term" value="P:defense response"/>
    <property type="evidence" value="ECO:0007669"/>
    <property type="project" value="InterPro"/>
</dbReference>
<feature type="transmembrane region" description="Helical" evidence="2">
    <location>
        <begin position="240"/>
        <end position="260"/>
    </location>
</feature>
<organism evidence="3 4">
    <name type="scientific">Microthlaspi erraticum</name>
    <dbReference type="NCBI Taxonomy" id="1685480"/>
    <lineage>
        <taxon>Eukaryota</taxon>
        <taxon>Viridiplantae</taxon>
        <taxon>Streptophyta</taxon>
        <taxon>Embryophyta</taxon>
        <taxon>Tracheophyta</taxon>
        <taxon>Spermatophyta</taxon>
        <taxon>Magnoliopsida</taxon>
        <taxon>eudicotyledons</taxon>
        <taxon>Gunneridae</taxon>
        <taxon>Pentapetalae</taxon>
        <taxon>rosids</taxon>
        <taxon>malvids</taxon>
        <taxon>Brassicales</taxon>
        <taxon>Brassicaceae</taxon>
        <taxon>Coluteocarpeae</taxon>
        <taxon>Microthlaspi</taxon>
    </lineage>
</organism>
<feature type="region of interest" description="Disordered" evidence="1">
    <location>
        <begin position="1"/>
        <end position="64"/>
    </location>
</feature>
<sequence>MDGLLLSHSPEHQNPTTDPALENRELKAKKKEILNNDGASTSSSSSSTSNTNSTRRVSHRLRKPTVRLGMARRSVVERQAEALALGMSTATFASLVFEKKSVPGQKTNRADLALIYASAVKECLANVYGHKLGSFAERSFNSTLGILKVINDPAFPHQLDTLEKSKLEVDVSRAGTRAERLKTELEDKLKAMLGRIYFDWLVLSVINTLVWTSYGAYVFSTVFSQESVMERFINLIFRPQVWLQMNFPVLMILVVTYLIIRRSSATKQRMSSIFYLLFLPMVCGLSGKLFVDKVGGNGELWLSLWGRLCLFQYAAVRFITWAVFGLLTQGTKPKTMVMLLRWAHRSIFIGLVLALPLINGLLPFATYSEWRHLFSIGMDAIRGGLGL</sequence>
<feature type="transmembrane region" description="Helical" evidence="2">
    <location>
        <begin position="347"/>
        <end position="365"/>
    </location>
</feature>
<evidence type="ECO:0000313" key="4">
    <source>
        <dbReference type="Proteomes" id="UP000467841"/>
    </source>
</evidence>
<keyword evidence="2" id="KW-0472">Membrane</keyword>
<evidence type="ECO:0000256" key="1">
    <source>
        <dbReference type="SAM" id="MobiDB-lite"/>
    </source>
</evidence>
<evidence type="ECO:0000313" key="3">
    <source>
        <dbReference type="EMBL" id="CAA7053048.1"/>
    </source>
</evidence>
<evidence type="ECO:0000256" key="2">
    <source>
        <dbReference type="SAM" id="Phobius"/>
    </source>
</evidence>
<dbReference type="Proteomes" id="UP000467841">
    <property type="component" value="Unassembled WGS sequence"/>
</dbReference>